<comment type="similarity">
    <text evidence="2">Belongs to the major facilitator superfamily. Metabolite:H+ Symporter (MHS) family (TC 2.A.1.6) family.</text>
</comment>
<feature type="transmembrane region" description="Helical" evidence="9">
    <location>
        <begin position="266"/>
        <end position="289"/>
    </location>
</feature>
<evidence type="ECO:0000256" key="2">
    <source>
        <dbReference type="ARBA" id="ARBA00008240"/>
    </source>
</evidence>
<dbReference type="Gene3D" id="1.20.1250.20">
    <property type="entry name" value="MFS general substrate transporter like domains"/>
    <property type="match status" value="1"/>
</dbReference>
<evidence type="ECO:0000256" key="3">
    <source>
        <dbReference type="ARBA" id="ARBA00022448"/>
    </source>
</evidence>
<dbReference type="GO" id="GO:0005886">
    <property type="term" value="C:plasma membrane"/>
    <property type="evidence" value="ECO:0007669"/>
    <property type="project" value="UniProtKB-SubCell"/>
</dbReference>
<evidence type="ECO:0000313" key="11">
    <source>
        <dbReference type="EMBL" id="CCD29633.1"/>
    </source>
</evidence>
<keyword evidence="6" id="KW-0769">Symport</keyword>
<dbReference type="PROSITE" id="PS00217">
    <property type="entry name" value="SUGAR_TRANSPORT_2"/>
    <property type="match status" value="1"/>
</dbReference>
<evidence type="ECO:0000256" key="8">
    <source>
        <dbReference type="ARBA" id="ARBA00023136"/>
    </source>
</evidence>
<keyword evidence="5 9" id="KW-0812">Transmembrane</keyword>
<feature type="transmembrane region" description="Helical" evidence="9">
    <location>
        <begin position="145"/>
        <end position="170"/>
    </location>
</feature>
<dbReference type="AlphaFoldDB" id="G2JA34"/>
<keyword evidence="8 9" id="KW-0472">Membrane</keyword>
<dbReference type="PANTHER" id="PTHR43528">
    <property type="entry name" value="ALPHA-KETOGLUTARATE PERMEASE"/>
    <property type="match status" value="1"/>
</dbReference>
<dbReference type="EMBL" id="CAFB01000044">
    <property type="protein sequence ID" value="CCD29633.1"/>
    <property type="molecule type" value="Genomic_DNA"/>
</dbReference>
<evidence type="ECO:0000256" key="6">
    <source>
        <dbReference type="ARBA" id="ARBA00022847"/>
    </source>
</evidence>
<proteinExistence type="inferred from homology"/>
<evidence type="ECO:0000256" key="7">
    <source>
        <dbReference type="ARBA" id="ARBA00022989"/>
    </source>
</evidence>
<accession>G2JA34</accession>
<dbReference type="InterPro" id="IPR051084">
    <property type="entry name" value="H+-coupled_symporters"/>
</dbReference>
<evidence type="ECO:0000256" key="4">
    <source>
        <dbReference type="ARBA" id="ARBA00022475"/>
    </source>
</evidence>
<protein>
    <submittedName>
        <fullName evidence="11">Major facilitator family transporter</fullName>
    </submittedName>
</protein>
<dbReference type="eggNOG" id="COG0477">
    <property type="taxonomic scope" value="Bacteria"/>
</dbReference>
<evidence type="ECO:0000313" key="12">
    <source>
        <dbReference type="Proteomes" id="UP000054051"/>
    </source>
</evidence>
<evidence type="ECO:0000256" key="9">
    <source>
        <dbReference type="SAM" id="Phobius"/>
    </source>
</evidence>
<keyword evidence="4" id="KW-1003">Cell membrane</keyword>
<organism evidence="11 12">
    <name type="scientific">Candidatus Glomeribacter gigasporarum BEG34</name>
    <dbReference type="NCBI Taxonomy" id="1070319"/>
    <lineage>
        <taxon>Bacteria</taxon>
        <taxon>Pseudomonadati</taxon>
        <taxon>Pseudomonadota</taxon>
        <taxon>Betaproteobacteria</taxon>
        <taxon>Burkholderiales</taxon>
        <taxon>Burkholderiaceae</taxon>
        <taxon>Candidatus Glomeribacter</taxon>
    </lineage>
</organism>
<keyword evidence="3" id="KW-0813">Transport</keyword>
<sequence length="348" mass="38353">MHTGIRALLKIGLLANLFEWYEFSVYGFLAGTLDQLFFKSTHPTLALIQAFALFAASYFTRPLGSLFFGSLADRAGRRRSLQLSLMVMSVPTILIGMLPTYDQIGGLATVCLLMSRLVQGFGAGSESPVTGCYIFENAEPSRRGILYSTVIVSASVGILCGSLIATLLVWCFDQDTILAWAWRLPFLLGIPITLYIFHIRSGILEASVAQKPFLKTRKPMRTVLTATKGQLFQAVALVAFSTVCFYILGVWMPAYLTYFLNYLQKIASLTNTLTLCALPLFCVASGYLADLIGYRRLMVVSVLAMLAAIYPLFLALQGRPYGLFPDAASVPHKRNCESTRQLKPSSLE</sequence>
<dbReference type="InterPro" id="IPR005829">
    <property type="entry name" value="Sugar_transporter_CS"/>
</dbReference>
<comment type="subcellular location">
    <subcellularLocation>
        <location evidence="1">Cell membrane</location>
        <topology evidence="1">Multi-pass membrane protein</topology>
    </subcellularLocation>
</comment>
<keyword evidence="7 9" id="KW-1133">Transmembrane helix</keyword>
<feature type="domain" description="Major facilitator superfamily (MFS) profile" evidence="10">
    <location>
        <begin position="8"/>
        <end position="348"/>
    </location>
</feature>
<dbReference type="InterPro" id="IPR011701">
    <property type="entry name" value="MFS"/>
</dbReference>
<evidence type="ECO:0000259" key="10">
    <source>
        <dbReference type="PROSITE" id="PS50850"/>
    </source>
</evidence>
<feature type="transmembrane region" description="Helical" evidence="9">
    <location>
        <begin position="41"/>
        <end position="59"/>
    </location>
</feature>
<comment type="caution">
    <text evidence="11">The sequence shown here is derived from an EMBL/GenBank/DDBJ whole genome shotgun (WGS) entry which is preliminary data.</text>
</comment>
<dbReference type="PANTHER" id="PTHR43528:SF1">
    <property type="entry name" value="ALPHA-KETOGLUTARATE PERMEASE"/>
    <property type="match status" value="1"/>
</dbReference>
<evidence type="ECO:0000256" key="1">
    <source>
        <dbReference type="ARBA" id="ARBA00004651"/>
    </source>
</evidence>
<dbReference type="GO" id="GO:0015293">
    <property type="term" value="F:symporter activity"/>
    <property type="evidence" value="ECO:0007669"/>
    <property type="project" value="UniProtKB-KW"/>
</dbReference>
<dbReference type="InterPro" id="IPR020846">
    <property type="entry name" value="MFS_dom"/>
</dbReference>
<name>G2JA34_9BURK</name>
<feature type="transmembrane region" description="Helical" evidence="9">
    <location>
        <begin position="231"/>
        <end position="254"/>
    </location>
</feature>
<dbReference type="Proteomes" id="UP000054051">
    <property type="component" value="Unassembled WGS sequence"/>
</dbReference>
<dbReference type="OrthoDB" id="6766492at2"/>
<dbReference type="PROSITE" id="PS50850">
    <property type="entry name" value="MFS"/>
    <property type="match status" value="1"/>
</dbReference>
<gene>
    <name evidence="11" type="ORF">CAGGBEG34_270043</name>
</gene>
<dbReference type="SUPFAM" id="SSF103473">
    <property type="entry name" value="MFS general substrate transporter"/>
    <property type="match status" value="1"/>
</dbReference>
<keyword evidence="12" id="KW-1185">Reference proteome</keyword>
<dbReference type="RefSeq" id="WP_006682795.1">
    <property type="nucleotide sequence ID" value="NZ_CAFB01000044.1"/>
</dbReference>
<feature type="transmembrane region" description="Helical" evidence="9">
    <location>
        <begin position="7"/>
        <end position="29"/>
    </location>
</feature>
<evidence type="ECO:0000256" key="5">
    <source>
        <dbReference type="ARBA" id="ARBA00022692"/>
    </source>
</evidence>
<reference evidence="11 12" key="1">
    <citation type="submission" date="2011-08" db="EMBL/GenBank/DDBJ databases">
        <title>The genome of the obligate endobacterium of an arbuscular mycorrhizal fungus reveals an interphylum network of nutritional interactions.</title>
        <authorList>
            <person name="Ghignone S."/>
            <person name="Salvioli A."/>
            <person name="Anca I."/>
            <person name="Lumini E."/>
            <person name="Ortu G."/>
            <person name="Petiti L."/>
            <person name="Cruveiller S."/>
            <person name="Bianciotto V."/>
            <person name="Piffanelli P."/>
            <person name="Lanfranco L."/>
            <person name="Bonfante P."/>
        </authorList>
    </citation>
    <scope>NUCLEOTIDE SEQUENCE [LARGE SCALE GENOMIC DNA]</scope>
    <source>
        <strain evidence="11 12">BEG34</strain>
    </source>
</reference>
<feature type="transmembrane region" description="Helical" evidence="9">
    <location>
        <begin position="296"/>
        <end position="316"/>
    </location>
</feature>
<dbReference type="STRING" id="1070319.CAGGBEG34_270043"/>
<dbReference type="InterPro" id="IPR036259">
    <property type="entry name" value="MFS_trans_sf"/>
</dbReference>
<dbReference type="Pfam" id="PF07690">
    <property type="entry name" value="MFS_1"/>
    <property type="match status" value="1"/>
</dbReference>